<dbReference type="EMBL" id="KV423983">
    <property type="protein sequence ID" value="KZT56117.1"/>
    <property type="molecule type" value="Genomic_DNA"/>
</dbReference>
<dbReference type="InterPro" id="IPR036291">
    <property type="entry name" value="NAD(P)-bd_dom_sf"/>
</dbReference>
<proteinExistence type="predicted"/>
<evidence type="ECO:0008006" key="4">
    <source>
        <dbReference type="Google" id="ProtNLM"/>
    </source>
</evidence>
<organism evidence="2 3">
    <name type="scientific">Calocera cornea HHB12733</name>
    <dbReference type="NCBI Taxonomy" id="1353952"/>
    <lineage>
        <taxon>Eukaryota</taxon>
        <taxon>Fungi</taxon>
        <taxon>Dikarya</taxon>
        <taxon>Basidiomycota</taxon>
        <taxon>Agaricomycotina</taxon>
        <taxon>Dacrymycetes</taxon>
        <taxon>Dacrymycetales</taxon>
        <taxon>Dacrymycetaceae</taxon>
        <taxon>Calocera</taxon>
    </lineage>
</organism>
<dbReference type="PRINTS" id="PR00081">
    <property type="entry name" value="GDHRDH"/>
</dbReference>
<accession>A0A165F3M2</accession>
<reference evidence="2 3" key="1">
    <citation type="journal article" date="2016" name="Mol. Biol. Evol.">
        <title>Comparative Genomics of Early-Diverging Mushroom-Forming Fungi Provides Insights into the Origins of Lignocellulose Decay Capabilities.</title>
        <authorList>
            <person name="Nagy L.G."/>
            <person name="Riley R."/>
            <person name="Tritt A."/>
            <person name="Adam C."/>
            <person name="Daum C."/>
            <person name="Floudas D."/>
            <person name="Sun H."/>
            <person name="Yadav J.S."/>
            <person name="Pangilinan J."/>
            <person name="Larsson K.H."/>
            <person name="Matsuura K."/>
            <person name="Barry K."/>
            <person name="Labutti K."/>
            <person name="Kuo R."/>
            <person name="Ohm R.A."/>
            <person name="Bhattacharya S.S."/>
            <person name="Shirouzu T."/>
            <person name="Yoshinaga Y."/>
            <person name="Martin F.M."/>
            <person name="Grigoriev I.V."/>
            <person name="Hibbett D.S."/>
        </authorList>
    </citation>
    <scope>NUCLEOTIDE SEQUENCE [LARGE SCALE GENOMIC DNA]</scope>
    <source>
        <strain evidence="2 3">HHB12733</strain>
    </source>
</reference>
<feature type="region of interest" description="Disordered" evidence="1">
    <location>
        <begin position="102"/>
        <end position="130"/>
    </location>
</feature>
<dbReference type="OrthoDB" id="37659at2759"/>
<protein>
    <recommendedName>
        <fullName evidence="4">NAD(P)-binding protein</fullName>
    </recommendedName>
</protein>
<dbReference type="InParanoid" id="A0A165F3M2"/>
<sequence length="235" mass="25360">MTSSFPYKTVLITGASAGIGAALAERFPPICKAVIPNQHNGPGVWWGEAVQEGKGAQACGVAAWEELLESCFRQLSNSTSYSGNSSPHTSTWLPMGRTVTGKGGGTGVHPQLHGQHHPQLPKTPLHHTQQQHQRSLDFTNPEEINLDKVDAELSTNYVSSAYAQPHAAVAAVSSTLAMVPIPRCPNYGIPLDEFMDVAWAGLMAGKQEIPVGQAIDNYETVERARHRQLEKVFGE</sequence>
<dbReference type="SUPFAM" id="SSF51735">
    <property type="entry name" value="NAD(P)-binding Rossmann-fold domains"/>
    <property type="match status" value="1"/>
</dbReference>
<dbReference type="STRING" id="1353952.A0A165F3M2"/>
<keyword evidence="3" id="KW-1185">Reference proteome</keyword>
<name>A0A165F3M2_9BASI</name>
<feature type="compositionally biased region" description="Low complexity" evidence="1">
    <location>
        <begin position="108"/>
        <end position="120"/>
    </location>
</feature>
<dbReference type="AlphaFoldDB" id="A0A165F3M2"/>
<gene>
    <name evidence="2" type="ORF">CALCODRAFT_509687</name>
</gene>
<evidence type="ECO:0000256" key="1">
    <source>
        <dbReference type="SAM" id="MobiDB-lite"/>
    </source>
</evidence>
<dbReference type="Proteomes" id="UP000076842">
    <property type="component" value="Unassembled WGS sequence"/>
</dbReference>
<evidence type="ECO:0000313" key="2">
    <source>
        <dbReference type="EMBL" id="KZT56117.1"/>
    </source>
</evidence>
<dbReference type="InterPro" id="IPR002347">
    <property type="entry name" value="SDR_fam"/>
</dbReference>
<evidence type="ECO:0000313" key="3">
    <source>
        <dbReference type="Proteomes" id="UP000076842"/>
    </source>
</evidence>